<evidence type="ECO:0000259" key="2">
    <source>
        <dbReference type="Pfam" id="PF00582"/>
    </source>
</evidence>
<dbReference type="InterPro" id="IPR006016">
    <property type="entry name" value="UspA"/>
</dbReference>
<reference evidence="3 4" key="1">
    <citation type="submission" date="2016-10" db="EMBL/GenBank/DDBJ databases">
        <authorList>
            <person name="de Groot N.N."/>
        </authorList>
    </citation>
    <scope>NUCLEOTIDE SEQUENCE [LARGE SCALE GENOMIC DNA]</scope>
    <source>
        <strain evidence="3 4">CGMCC 4.3510</strain>
    </source>
</reference>
<dbReference type="Proteomes" id="UP000199323">
    <property type="component" value="Unassembled WGS sequence"/>
</dbReference>
<keyword evidence="4" id="KW-1185">Reference proteome</keyword>
<feature type="domain" description="UspA" evidence="2">
    <location>
        <begin position="144"/>
        <end position="283"/>
    </location>
</feature>
<dbReference type="PRINTS" id="PR01438">
    <property type="entry name" value="UNVRSLSTRESS"/>
</dbReference>
<dbReference type="InterPro" id="IPR006015">
    <property type="entry name" value="Universal_stress_UspA"/>
</dbReference>
<dbReference type="InterPro" id="IPR014729">
    <property type="entry name" value="Rossmann-like_a/b/a_fold"/>
</dbReference>
<comment type="similarity">
    <text evidence="1">Belongs to the universal stress protein A family.</text>
</comment>
<dbReference type="PANTHER" id="PTHR46553">
    <property type="entry name" value="ADENINE NUCLEOTIDE ALPHA HYDROLASES-LIKE SUPERFAMILY PROTEIN"/>
    <property type="match status" value="1"/>
</dbReference>
<evidence type="ECO:0000313" key="3">
    <source>
        <dbReference type="EMBL" id="SFF31712.1"/>
    </source>
</evidence>
<feature type="domain" description="UspA" evidence="2">
    <location>
        <begin position="1"/>
        <end position="134"/>
    </location>
</feature>
<dbReference type="Pfam" id="PF00582">
    <property type="entry name" value="Usp"/>
    <property type="match status" value="2"/>
</dbReference>
<name>A0A1I2HPU5_9ACTN</name>
<organism evidence="3 4">
    <name type="scientific">Actinacidiphila alni</name>
    <dbReference type="NCBI Taxonomy" id="380248"/>
    <lineage>
        <taxon>Bacteria</taxon>
        <taxon>Bacillati</taxon>
        <taxon>Actinomycetota</taxon>
        <taxon>Actinomycetes</taxon>
        <taxon>Kitasatosporales</taxon>
        <taxon>Streptomycetaceae</taxon>
        <taxon>Actinacidiphila</taxon>
    </lineage>
</organism>
<dbReference type="STRING" id="380248.SAMN05216251_111154"/>
<proteinExistence type="inferred from homology"/>
<dbReference type="EMBL" id="FONG01000011">
    <property type="protein sequence ID" value="SFF31712.1"/>
    <property type="molecule type" value="Genomic_DNA"/>
</dbReference>
<evidence type="ECO:0000313" key="4">
    <source>
        <dbReference type="Proteomes" id="UP000199323"/>
    </source>
</evidence>
<accession>A0A1I2HPU5</accession>
<dbReference type="SUPFAM" id="SSF52402">
    <property type="entry name" value="Adenine nucleotide alpha hydrolases-like"/>
    <property type="match status" value="2"/>
</dbReference>
<sequence>MVGVDGSESSRHAVDWAVDEAVRQNVPLRVLHAYLWERYEGSAPGLGAGRGPARVRTERVLADAAERARRRAPGLEITADVLAQDPETALTEAGRGAFAVVTGHRGRGDLAGMLLGSVSLTVAARAECPVVVVRGARPDSTDTFRRVVVGVGDDDSNEAAVEFAFREAELRDSTLHAVRAWRYPAFDLPDMPVTQGRVPDPHLHAAEQRLDEALRVPSDKHPGVSVRRDPFEGSAREALLGAAADADVLVVGARRRNGLFGMHLGPVNHAVLHHAPCPVIIVPEP</sequence>
<dbReference type="PANTHER" id="PTHR46553:SF3">
    <property type="entry name" value="ADENINE NUCLEOTIDE ALPHA HYDROLASES-LIKE SUPERFAMILY PROTEIN"/>
    <property type="match status" value="1"/>
</dbReference>
<dbReference type="AlphaFoldDB" id="A0A1I2HPU5"/>
<dbReference type="Gene3D" id="3.40.50.620">
    <property type="entry name" value="HUPs"/>
    <property type="match status" value="2"/>
</dbReference>
<protein>
    <submittedName>
        <fullName evidence="3">Nucleotide-binding universal stress protein, UspA family</fullName>
    </submittedName>
</protein>
<gene>
    <name evidence="3" type="ORF">SAMN05216251_111154</name>
</gene>
<evidence type="ECO:0000256" key="1">
    <source>
        <dbReference type="ARBA" id="ARBA00008791"/>
    </source>
</evidence>